<evidence type="ECO:0000313" key="3">
    <source>
        <dbReference type="Proteomes" id="UP000268007"/>
    </source>
</evidence>
<evidence type="ECO:0000256" key="1">
    <source>
        <dbReference type="SAM" id="SignalP"/>
    </source>
</evidence>
<comment type="caution">
    <text evidence="2">The sequence shown here is derived from an EMBL/GenBank/DDBJ whole genome shotgun (WGS) entry which is preliminary data.</text>
</comment>
<dbReference type="OrthoDB" id="2327485at2"/>
<dbReference type="RefSeq" id="WP_121199428.1">
    <property type="nucleotide sequence ID" value="NZ_RBKU01000001.1"/>
</dbReference>
<feature type="chain" id="PRO_5019862407" evidence="1">
    <location>
        <begin position="20"/>
        <end position="80"/>
    </location>
</feature>
<evidence type="ECO:0000313" key="2">
    <source>
        <dbReference type="EMBL" id="RKR83994.1"/>
    </source>
</evidence>
<keyword evidence="1" id="KW-0732">Signal</keyword>
<dbReference type="EMBL" id="RBKU01000001">
    <property type="protein sequence ID" value="RKR83994.1"/>
    <property type="molecule type" value="Genomic_DNA"/>
</dbReference>
<reference evidence="2 3" key="1">
    <citation type="submission" date="2018-10" db="EMBL/GenBank/DDBJ databases">
        <title>Genomic Encyclopedia of Archaeal and Bacterial Type Strains, Phase II (KMG-II): from individual species to whole genera.</title>
        <authorList>
            <person name="Goeker M."/>
        </authorList>
    </citation>
    <scope>NUCLEOTIDE SEQUENCE [LARGE SCALE GENOMIC DNA]</scope>
    <source>
        <strain evidence="2 3">DSM 18602</strain>
    </source>
</reference>
<sequence>MKRAILSSIFVLFTVVSFAQKCDCNLYYNWVKKTFEQNDAGFTYTISIKGQQSYDLHNKLFLEKVSKTTDFTACTVPRVL</sequence>
<name>A0A495J6J4_9SPHI</name>
<feature type="signal peptide" evidence="1">
    <location>
        <begin position="1"/>
        <end position="19"/>
    </location>
</feature>
<proteinExistence type="predicted"/>
<keyword evidence="3" id="KW-1185">Reference proteome</keyword>
<accession>A0A495J6J4</accession>
<protein>
    <submittedName>
        <fullName evidence="2">Uncharacterized protein</fullName>
    </submittedName>
</protein>
<dbReference type="AlphaFoldDB" id="A0A495J6J4"/>
<organism evidence="2 3">
    <name type="scientific">Mucilaginibacter gracilis</name>
    <dbReference type="NCBI Taxonomy" id="423350"/>
    <lineage>
        <taxon>Bacteria</taxon>
        <taxon>Pseudomonadati</taxon>
        <taxon>Bacteroidota</taxon>
        <taxon>Sphingobacteriia</taxon>
        <taxon>Sphingobacteriales</taxon>
        <taxon>Sphingobacteriaceae</taxon>
        <taxon>Mucilaginibacter</taxon>
    </lineage>
</organism>
<gene>
    <name evidence="2" type="ORF">BDD43_4210</name>
</gene>
<dbReference type="Proteomes" id="UP000268007">
    <property type="component" value="Unassembled WGS sequence"/>
</dbReference>